<feature type="compositionally biased region" description="Polar residues" evidence="6">
    <location>
        <begin position="164"/>
        <end position="177"/>
    </location>
</feature>
<dbReference type="GO" id="GO:0044780">
    <property type="term" value="P:bacterial-type flagellum assembly"/>
    <property type="evidence" value="ECO:0007669"/>
    <property type="project" value="InterPro"/>
</dbReference>
<dbReference type="PANTHER" id="PTHR34773">
    <property type="entry name" value="FLAGELLAR SECRETION CHAPERONE FLIS"/>
    <property type="match status" value="1"/>
</dbReference>
<keyword evidence="5" id="KW-0143">Chaperone</keyword>
<evidence type="ECO:0000256" key="3">
    <source>
        <dbReference type="ARBA" id="ARBA00022490"/>
    </source>
</evidence>
<organism evidence="7 8">
    <name type="scientific">Blastopirellula marina DSM 3645</name>
    <dbReference type="NCBI Taxonomy" id="314230"/>
    <lineage>
        <taxon>Bacteria</taxon>
        <taxon>Pseudomonadati</taxon>
        <taxon>Planctomycetota</taxon>
        <taxon>Planctomycetia</taxon>
        <taxon>Pirellulales</taxon>
        <taxon>Pirellulaceae</taxon>
        <taxon>Blastopirellula</taxon>
    </lineage>
</organism>
<evidence type="ECO:0000256" key="2">
    <source>
        <dbReference type="ARBA" id="ARBA00008787"/>
    </source>
</evidence>
<dbReference type="eggNOG" id="COG1516">
    <property type="taxonomic scope" value="Bacteria"/>
</dbReference>
<evidence type="ECO:0000256" key="6">
    <source>
        <dbReference type="SAM" id="MobiDB-lite"/>
    </source>
</evidence>
<accession>A3ZKY9</accession>
<dbReference type="HOGENOM" id="CLU_1509264_0_0_0"/>
<dbReference type="InterPro" id="IPR003713">
    <property type="entry name" value="FliS"/>
</dbReference>
<feature type="region of interest" description="Disordered" evidence="6">
    <location>
        <begin position="148"/>
        <end position="185"/>
    </location>
</feature>
<name>A3ZKY9_9BACT</name>
<comment type="caution">
    <text evidence="7">The sequence shown here is derived from an EMBL/GenBank/DDBJ whole genome shotgun (WGS) entry which is preliminary data.</text>
</comment>
<dbReference type="Gene3D" id="1.20.120.340">
    <property type="entry name" value="Flagellar protein FliS"/>
    <property type="match status" value="1"/>
</dbReference>
<evidence type="ECO:0000313" key="7">
    <source>
        <dbReference type="EMBL" id="EAQ82422.1"/>
    </source>
</evidence>
<dbReference type="SUPFAM" id="SSF101116">
    <property type="entry name" value="Flagellar export chaperone FliS"/>
    <property type="match status" value="1"/>
</dbReference>
<keyword evidence="4" id="KW-1005">Bacterial flagellum biogenesis</keyword>
<keyword evidence="7" id="KW-0969">Cilium</keyword>
<evidence type="ECO:0000256" key="1">
    <source>
        <dbReference type="ARBA" id="ARBA00004514"/>
    </source>
</evidence>
<keyword evidence="7" id="KW-0966">Cell projection</keyword>
<dbReference type="AlphaFoldDB" id="A3ZKY9"/>
<dbReference type="PANTHER" id="PTHR34773:SF1">
    <property type="entry name" value="FLAGELLAR SECRETION CHAPERONE FLIS"/>
    <property type="match status" value="1"/>
</dbReference>
<dbReference type="Pfam" id="PF02561">
    <property type="entry name" value="FliS"/>
    <property type="match status" value="1"/>
</dbReference>
<dbReference type="EMBL" id="AANZ01000001">
    <property type="protein sequence ID" value="EAQ82422.1"/>
    <property type="molecule type" value="Genomic_DNA"/>
</dbReference>
<dbReference type="CDD" id="cd16098">
    <property type="entry name" value="FliS"/>
    <property type="match status" value="1"/>
</dbReference>
<evidence type="ECO:0000256" key="4">
    <source>
        <dbReference type="ARBA" id="ARBA00022795"/>
    </source>
</evidence>
<gene>
    <name evidence="7" type="ORF">DSM3645_08492</name>
</gene>
<dbReference type="GO" id="GO:0005829">
    <property type="term" value="C:cytosol"/>
    <property type="evidence" value="ECO:0007669"/>
    <property type="project" value="UniProtKB-SubCell"/>
</dbReference>
<dbReference type="GO" id="GO:0071973">
    <property type="term" value="P:bacterial-type flagellum-dependent cell motility"/>
    <property type="evidence" value="ECO:0007669"/>
    <property type="project" value="TreeGrafter"/>
</dbReference>
<dbReference type="InterPro" id="IPR036584">
    <property type="entry name" value="FliS_sf"/>
</dbReference>
<evidence type="ECO:0000256" key="5">
    <source>
        <dbReference type="ARBA" id="ARBA00023186"/>
    </source>
</evidence>
<proteinExistence type="inferred from homology"/>
<dbReference type="RefSeq" id="WP_002655292.1">
    <property type="nucleotide sequence ID" value="NZ_CH672377.1"/>
</dbReference>
<reference evidence="7 8" key="1">
    <citation type="submission" date="2006-02" db="EMBL/GenBank/DDBJ databases">
        <authorList>
            <person name="Amann R."/>
            <person name="Ferriera S."/>
            <person name="Johnson J."/>
            <person name="Kravitz S."/>
            <person name="Halpern A."/>
            <person name="Remington K."/>
            <person name="Beeson K."/>
            <person name="Tran B."/>
            <person name="Rogers Y.-H."/>
            <person name="Friedman R."/>
            <person name="Venter J.C."/>
        </authorList>
    </citation>
    <scope>NUCLEOTIDE SEQUENCE [LARGE SCALE GENOMIC DNA]</scope>
    <source>
        <strain evidence="7 8">DSM 3645</strain>
    </source>
</reference>
<comment type="similarity">
    <text evidence="2">Belongs to the FliS family.</text>
</comment>
<evidence type="ECO:0000313" key="8">
    <source>
        <dbReference type="Proteomes" id="UP000004358"/>
    </source>
</evidence>
<dbReference type="STRING" id="314230.DSM3645_08492"/>
<dbReference type="Proteomes" id="UP000004358">
    <property type="component" value="Unassembled WGS sequence"/>
</dbReference>
<dbReference type="OrthoDB" id="291236at2"/>
<keyword evidence="3" id="KW-0963">Cytoplasm</keyword>
<sequence length="185" mass="20182">MFEYGATNSYLETEVLTATPQKLQMLLIGGAIRFGQQALHLKNDGQDEAAWEALLRCRGVITEILINLKPNVAPVASQVAGIYLFLFRELSDIQISNQYDKINALLPVLEEERETWRQVCEVMPEAPEGPREEVKEITAANSQHLTGGLDISDAAPSGAHWGSSAATHSAGQYQSEHGSGFSLDA</sequence>
<comment type="subcellular location">
    <subcellularLocation>
        <location evidence="1">Cytoplasm</location>
        <location evidence="1">Cytosol</location>
    </subcellularLocation>
</comment>
<keyword evidence="7" id="KW-0282">Flagellum</keyword>
<protein>
    <submittedName>
        <fullName evidence="7">Flagellar protein FliS-like</fullName>
    </submittedName>
</protein>